<proteinExistence type="predicted"/>
<accession>A0A2J6QUA3</accession>
<organism evidence="2 3">
    <name type="scientific">Hyaloscypha variabilis (strain UAMH 11265 / GT02V1 / F)</name>
    <name type="common">Meliniomyces variabilis</name>
    <dbReference type="NCBI Taxonomy" id="1149755"/>
    <lineage>
        <taxon>Eukaryota</taxon>
        <taxon>Fungi</taxon>
        <taxon>Dikarya</taxon>
        <taxon>Ascomycota</taxon>
        <taxon>Pezizomycotina</taxon>
        <taxon>Leotiomycetes</taxon>
        <taxon>Helotiales</taxon>
        <taxon>Hyaloscyphaceae</taxon>
        <taxon>Hyaloscypha</taxon>
        <taxon>Hyaloscypha variabilis</taxon>
    </lineage>
</organism>
<reference evidence="2 3" key="1">
    <citation type="submission" date="2016-04" db="EMBL/GenBank/DDBJ databases">
        <title>A degradative enzymes factory behind the ericoid mycorrhizal symbiosis.</title>
        <authorList>
            <consortium name="DOE Joint Genome Institute"/>
            <person name="Martino E."/>
            <person name="Morin E."/>
            <person name="Grelet G."/>
            <person name="Kuo A."/>
            <person name="Kohler A."/>
            <person name="Daghino S."/>
            <person name="Barry K."/>
            <person name="Choi C."/>
            <person name="Cichocki N."/>
            <person name="Clum A."/>
            <person name="Copeland A."/>
            <person name="Hainaut M."/>
            <person name="Haridas S."/>
            <person name="Labutti K."/>
            <person name="Lindquist E."/>
            <person name="Lipzen A."/>
            <person name="Khouja H.-R."/>
            <person name="Murat C."/>
            <person name="Ohm R."/>
            <person name="Olson A."/>
            <person name="Spatafora J."/>
            <person name="Veneault-Fourrey C."/>
            <person name="Henrissat B."/>
            <person name="Grigoriev I."/>
            <person name="Martin F."/>
            <person name="Perotto S."/>
        </authorList>
    </citation>
    <scope>NUCLEOTIDE SEQUENCE [LARGE SCALE GENOMIC DNA]</scope>
    <source>
        <strain evidence="2 3">F</strain>
    </source>
</reference>
<keyword evidence="1" id="KW-0812">Transmembrane</keyword>
<gene>
    <name evidence="2" type="ORF">L207DRAFT_593156</name>
</gene>
<dbReference type="EMBL" id="KZ613971">
    <property type="protein sequence ID" value="PMD29842.1"/>
    <property type="molecule type" value="Genomic_DNA"/>
</dbReference>
<dbReference type="Proteomes" id="UP000235786">
    <property type="component" value="Unassembled WGS sequence"/>
</dbReference>
<feature type="transmembrane region" description="Helical" evidence="1">
    <location>
        <begin position="344"/>
        <end position="367"/>
    </location>
</feature>
<name>A0A2J6QUA3_HYAVF</name>
<keyword evidence="1" id="KW-1133">Transmembrane helix</keyword>
<dbReference type="STRING" id="1149755.A0A2J6QUA3"/>
<keyword evidence="3" id="KW-1185">Reference proteome</keyword>
<protein>
    <submittedName>
        <fullName evidence="2">Uncharacterized protein</fullName>
    </submittedName>
</protein>
<keyword evidence="1" id="KW-0472">Membrane</keyword>
<evidence type="ECO:0000313" key="2">
    <source>
        <dbReference type="EMBL" id="PMD29842.1"/>
    </source>
</evidence>
<dbReference type="AlphaFoldDB" id="A0A2J6QUA3"/>
<evidence type="ECO:0000256" key="1">
    <source>
        <dbReference type="SAM" id="Phobius"/>
    </source>
</evidence>
<sequence>MFSPYASTQYTDPNTVSFKNLVTKLGEEAFFQSFTSDSWGNVKIPRLEHLPGYDPIHPEKWVDVPYQTQVVNYSSLIGIPTGGVPIDFLGDTSFTMDAYYHNFECDPWTFVDFNGTAAWMNENYHTMTYRYNASLDTPPWTTAFVSLFPLSGGGFFLYVINETSANPDSDEFPLRHIIFGSLGANGTYTTRCGVSLSYVYANVICNKNSTESRMNCAAQRMKMNNNPPYSPNYTIFSAGYPPSFICPLFPVMANGATGQHPDMSTEIEIYLGTVSIGIPVLMELGLVPIKAFQERLAMLIDSFWRATIEPSVILNGLPSPDDIPPVNLTASYIGPLPSTYVVSAGWLCIYFIANAIMLLAAIAGLILKLRSTAPDVLGYVSSLVRDSPYFPEDDEAGSTLDGAERTRLHSKLRVRLGDVQTGQQIGRIAFAPEGTVEVVQKGRQYK</sequence>
<dbReference type="OrthoDB" id="3692311at2759"/>
<evidence type="ECO:0000313" key="3">
    <source>
        <dbReference type="Proteomes" id="UP000235786"/>
    </source>
</evidence>